<accession>A0A1V9EM95</accession>
<keyword evidence="1" id="KW-0732">Signal</keyword>
<feature type="signal peptide" evidence="1">
    <location>
        <begin position="1"/>
        <end position="31"/>
    </location>
</feature>
<dbReference type="Pfam" id="PF13568">
    <property type="entry name" value="OMP_b-brl_2"/>
    <property type="match status" value="1"/>
</dbReference>
<dbReference type="RefSeq" id="WP_081201206.1">
    <property type="nucleotide sequence ID" value="NZ_FOCZ01000002.1"/>
</dbReference>
<dbReference type="InterPro" id="IPR025665">
    <property type="entry name" value="Beta-barrel_OMP_2"/>
</dbReference>
<comment type="caution">
    <text evidence="3">The sequence shown here is derived from an EMBL/GenBank/DDBJ whole genome shotgun (WGS) entry which is preliminary data.</text>
</comment>
<organism evidence="3 4">
    <name type="scientific">Niastella yeongjuensis</name>
    <dbReference type="NCBI Taxonomy" id="354355"/>
    <lineage>
        <taxon>Bacteria</taxon>
        <taxon>Pseudomonadati</taxon>
        <taxon>Bacteroidota</taxon>
        <taxon>Chitinophagia</taxon>
        <taxon>Chitinophagales</taxon>
        <taxon>Chitinophagaceae</taxon>
        <taxon>Niastella</taxon>
    </lineage>
</organism>
<evidence type="ECO:0000313" key="4">
    <source>
        <dbReference type="Proteomes" id="UP000192610"/>
    </source>
</evidence>
<feature type="chain" id="PRO_5010734335" evidence="1">
    <location>
        <begin position="32"/>
        <end position="250"/>
    </location>
</feature>
<reference evidence="4" key="1">
    <citation type="submission" date="2016-04" db="EMBL/GenBank/DDBJ databases">
        <authorList>
            <person name="Chen L."/>
            <person name="Zhuang W."/>
            <person name="Wang G."/>
        </authorList>
    </citation>
    <scope>NUCLEOTIDE SEQUENCE [LARGE SCALE GENOMIC DNA]</scope>
    <source>
        <strain evidence="4">17621</strain>
    </source>
</reference>
<sequence>MYNLLRQKNRQLNRWAAGLLLLIASQQQVSAQLRDYLNLPDHDSKKYYLGIGLIYNNARFQVSQHPSFLSNDSVMVVEPENTGGFGLAGMHTLRLSPRFEIRAIFPQLLFAYKNLTYHIKYPDPSKDETAIMSKKVESFLLGIPIHLKFRSDRIGNFRVYMFGGGKIEYDLASNSTARKAEDLVKLKKFDYGVEAGVGFNFYFPVFILSPEIKISNGLGNIHSRDPDLKYSSAIDKLNSRMIIFSLIFEG</sequence>
<dbReference type="AlphaFoldDB" id="A0A1V9EM95"/>
<evidence type="ECO:0000259" key="2">
    <source>
        <dbReference type="Pfam" id="PF13568"/>
    </source>
</evidence>
<dbReference type="STRING" id="354355.SAMN05660816_01376"/>
<evidence type="ECO:0000313" key="3">
    <source>
        <dbReference type="EMBL" id="OQP47201.1"/>
    </source>
</evidence>
<dbReference type="EMBL" id="LVXG01000023">
    <property type="protein sequence ID" value="OQP47201.1"/>
    <property type="molecule type" value="Genomic_DNA"/>
</dbReference>
<dbReference type="OrthoDB" id="1467485at2"/>
<evidence type="ECO:0000256" key="1">
    <source>
        <dbReference type="SAM" id="SignalP"/>
    </source>
</evidence>
<name>A0A1V9EM95_9BACT</name>
<dbReference type="Proteomes" id="UP000192610">
    <property type="component" value="Unassembled WGS sequence"/>
</dbReference>
<protein>
    <submittedName>
        <fullName evidence="3">Porin</fullName>
    </submittedName>
</protein>
<keyword evidence="4" id="KW-1185">Reference proteome</keyword>
<feature type="domain" description="Outer membrane protein beta-barrel" evidence="2">
    <location>
        <begin position="52"/>
        <end position="222"/>
    </location>
</feature>
<proteinExistence type="predicted"/>
<gene>
    <name evidence="3" type="ORF">A4H97_06755</name>
</gene>